<proteinExistence type="predicted"/>
<dbReference type="Pfam" id="PF13516">
    <property type="entry name" value="LRR_6"/>
    <property type="match status" value="4"/>
</dbReference>
<dbReference type="PANTHER" id="PTHR24113:SF12">
    <property type="entry name" value="RAN GTPASE-ACTIVATING PROTEIN 1"/>
    <property type="match status" value="1"/>
</dbReference>
<keyword evidence="3" id="KW-0433">Leucine-rich repeat</keyword>
<dbReference type="GO" id="GO:0005096">
    <property type="term" value="F:GTPase activator activity"/>
    <property type="evidence" value="ECO:0007669"/>
    <property type="project" value="UniProtKB-KW"/>
</dbReference>
<dbReference type="PANTHER" id="PTHR24113">
    <property type="entry name" value="RAN GTPASE-ACTIVATING PROTEIN 1"/>
    <property type="match status" value="1"/>
</dbReference>
<dbReference type="SMART" id="SM00368">
    <property type="entry name" value="LRR_RI"/>
    <property type="match status" value="4"/>
</dbReference>
<sequence length="236" mass="25368">MRFPLGETVERLRRNDPTLTQLEFTSYNGIGDEGAKVLAEALNNGALTELSLRGNGIGDEGAKALAAALWQNPALTELRLWGNIIGDEGAKALAEALQRNSALAWLELDSNRIGAEGAKALAEALRHNGALKKLELGCEGALTHFALLRRCRCFALLLLFPPNTGNGIFFPYGICPRSVCAARTPPQVTESAARAQRRLQEAFHATGPSRSSTSMGSESATRAQRRSRRPFGTTAP</sequence>
<dbReference type="GO" id="GO:0031267">
    <property type="term" value="F:small GTPase binding"/>
    <property type="evidence" value="ECO:0007669"/>
    <property type="project" value="TreeGrafter"/>
</dbReference>
<evidence type="ECO:0000256" key="4">
    <source>
        <dbReference type="ARBA" id="ARBA00022737"/>
    </source>
</evidence>
<comment type="subcellular location">
    <subcellularLocation>
        <location evidence="1">Cytoplasm</location>
        <location evidence="1">Cytoskeleton</location>
        <location evidence="1">Cilium axoneme</location>
    </subcellularLocation>
</comment>
<evidence type="ECO:0000313" key="6">
    <source>
        <dbReference type="EMBL" id="JAC68586.1"/>
    </source>
</evidence>
<dbReference type="GO" id="GO:0005930">
    <property type="term" value="C:axoneme"/>
    <property type="evidence" value="ECO:0007669"/>
    <property type="project" value="UniProtKB-SubCell"/>
</dbReference>
<dbReference type="InterPro" id="IPR001611">
    <property type="entry name" value="Leu-rich_rpt"/>
</dbReference>
<accession>A0A061RDM4</accession>
<organism evidence="6">
    <name type="scientific">Tetraselmis sp. GSL018</name>
    <dbReference type="NCBI Taxonomy" id="582737"/>
    <lineage>
        <taxon>Eukaryota</taxon>
        <taxon>Viridiplantae</taxon>
        <taxon>Chlorophyta</taxon>
        <taxon>core chlorophytes</taxon>
        <taxon>Chlorodendrophyceae</taxon>
        <taxon>Chlorodendrales</taxon>
        <taxon>Chlorodendraceae</taxon>
        <taxon>Tetraselmis</taxon>
    </lineage>
</organism>
<dbReference type="Gene3D" id="3.80.10.10">
    <property type="entry name" value="Ribonuclease Inhibitor"/>
    <property type="match status" value="1"/>
</dbReference>
<feature type="compositionally biased region" description="Polar residues" evidence="5">
    <location>
        <begin position="208"/>
        <end position="222"/>
    </location>
</feature>
<dbReference type="GO" id="GO:0005634">
    <property type="term" value="C:nucleus"/>
    <property type="evidence" value="ECO:0007669"/>
    <property type="project" value="TreeGrafter"/>
</dbReference>
<keyword evidence="4" id="KW-0677">Repeat</keyword>
<evidence type="ECO:0000256" key="1">
    <source>
        <dbReference type="ARBA" id="ARBA00004430"/>
    </source>
</evidence>
<keyword evidence="2" id="KW-0343">GTPase activation</keyword>
<name>A0A061RDM4_9CHLO</name>
<evidence type="ECO:0000256" key="3">
    <source>
        <dbReference type="ARBA" id="ARBA00022614"/>
    </source>
</evidence>
<dbReference type="InterPro" id="IPR032675">
    <property type="entry name" value="LRR_dom_sf"/>
</dbReference>
<dbReference type="AlphaFoldDB" id="A0A061RDM4"/>
<dbReference type="EMBL" id="GBEZ01017782">
    <property type="protein sequence ID" value="JAC68586.1"/>
    <property type="molecule type" value="Transcribed_RNA"/>
</dbReference>
<protein>
    <submittedName>
        <fullName evidence="6">Protein nlrc3</fullName>
    </submittedName>
</protein>
<dbReference type="GO" id="GO:0048471">
    <property type="term" value="C:perinuclear region of cytoplasm"/>
    <property type="evidence" value="ECO:0007669"/>
    <property type="project" value="TreeGrafter"/>
</dbReference>
<evidence type="ECO:0000256" key="2">
    <source>
        <dbReference type="ARBA" id="ARBA00022468"/>
    </source>
</evidence>
<feature type="region of interest" description="Disordered" evidence="5">
    <location>
        <begin position="199"/>
        <end position="236"/>
    </location>
</feature>
<dbReference type="SUPFAM" id="SSF52047">
    <property type="entry name" value="RNI-like"/>
    <property type="match status" value="1"/>
</dbReference>
<dbReference type="GO" id="GO:0005829">
    <property type="term" value="C:cytosol"/>
    <property type="evidence" value="ECO:0007669"/>
    <property type="project" value="TreeGrafter"/>
</dbReference>
<dbReference type="InterPro" id="IPR027038">
    <property type="entry name" value="RanGap"/>
</dbReference>
<evidence type="ECO:0000256" key="5">
    <source>
        <dbReference type="SAM" id="MobiDB-lite"/>
    </source>
</evidence>
<dbReference type="GO" id="GO:0006913">
    <property type="term" value="P:nucleocytoplasmic transport"/>
    <property type="evidence" value="ECO:0007669"/>
    <property type="project" value="TreeGrafter"/>
</dbReference>
<gene>
    <name evidence="6" type="ORF">TSPGSL018_8373</name>
</gene>
<reference evidence="6" key="1">
    <citation type="submission" date="2014-05" db="EMBL/GenBank/DDBJ databases">
        <title>The transcriptome of the halophilic microalga Tetraselmis sp. GSL018 isolated from the Great Salt Lake, Utah.</title>
        <authorList>
            <person name="Jinkerson R.E."/>
            <person name="D'Adamo S."/>
            <person name="Posewitz M.C."/>
        </authorList>
    </citation>
    <scope>NUCLEOTIDE SEQUENCE</scope>
    <source>
        <strain evidence="6">GSL018</strain>
    </source>
</reference>